<dbReference type="GO" id="GO:0006368">
    <property type="term" value="P:transcription elongation by RNA polymerase II"/>
    <property type="evidence" value="ECO:0007669"/>
    <property type="project" value="TreeGrafter"/>
</dbReference>
<dbReference type="GO" id="GO:0016973">
    <property type="term" value="P:poly(A)+ mRNA export from nucleus"/>
    <property type="evidence" value="ECO:0007669"/>
    <property type="project" value="TreeGrafter"/>
</dbReference>
<protein>
    <recommendedName>
        <fullName evidence="2">Protein CSN12 homolog</fullName>
    </recommendedName>
</protein>
<dbReference type="GO" id="GO:0070390">
    <property type="term" value="C:transcription export complex 2"/>
    <property type="evidence" value="ECO:0007669"/>
    <property type="project" value="TreeGrafter"/>
</dbReference>
<dbReference type="FunFam" id="1.10.10.10:FF:000146">
    <property type="entry name" value="PCI domain-containing protein 2 homolog"/>
    <property type="match status" value="1"/>
</dbReference>
<proteinExistence type="inferred from homology"/>
<reference evidence="4" key="1">
    <citation type="submission" date="2016-06" db="EMBL/GenBank/DDBJ databases">
        <authorList>
            <person name="Cuomo C."/>
            <person name="Litvintseva A."/>
            <person name="Heitman J."/>
            <person name="Chen Y."/>
            <person name="Sun S."/>
            <person name="Springer D."/>
            <person name="Dromer F."/>
            <person name="Young S."/>
            <person name="Zeng Q."/>
            <person name="Chapman S."/>
            <person name="Gujja S."/>
            <person name="Saif S."/>
            <person name="Birren B."/>
        </authorList>
    </citation>
    <scope>NUCLEOTIDE SEQUENCE</scope>
    <source>
        <strain evidence="4">CBS 7841</strain>
    </source>
</reference>
<dbReference type="Proteomes" id="UP000094043">
    <property type="component" value="Chromosome 5"/>
</dbReference>
<dbReference type="GO" id="GO:0000973">
    <property type="term" value="P:post-transcriptional tethering of RNA polymerase II gene DNA at nuclear periphery"/>
    <property type="evidence" value="ECO:0007669"/>
    <property type="project" value="TreeGrafter"/>
</dbReference>
<reference evidence="4" key="3">
    <citation type="submission" date="2024-01" db="EMBL/GenBank/DDBJ databases">
        <authorList>
            <person name="Coelho M.A."/>
            <person name="David-Palma M."/>
            <person name="Shea T."/>
            <person name="Sun S."/>
            <person name="Cuomo C.A."/>
            <person name="Heitman J."/>
        </authorList>
    </citation>
    <scope>NUCLEOTIDE SEQUENCE</scope>
    <source>
        <strain evidence="4">CBS 7841</strain>
    </source>
</reference>
<dbReference type="RefSeq" id="XP_066070150.1">
    <property type="nucleotide sequence ID" value="XM_066214053.1"/>
</dbReference>
<accession>A0AAJ8JVY0</accession>
<dbReference type="GO" id="GO:0003690">
    <property type="term" value="F:double-stranded DNA binding"/>
    <property type="evidence" value="ECO:0007669"/>
    <property type="project" value="InterPro"/>
</dbReference>
<evidence type="ECO:0000313" key="5">
    <source>
        <dbReference type="Proteomes" id="UP000094043"/>
    </source>
</evidence>
<evidence type="ECO:0000259" key="3">
    <source>
        <dbReference type="PROSITE" id="PS50250"/>
    </source>
</evidence>
<dbReference type="PROSITE" id="PS50250">
    <property type="entry name" value="PCI"/>
    <property type="match status" value="1"/>
</dbReference>
<dbReference type="AlphaFoldDB" id="A0AAJ8JVY0"/>
<dbReference type="Gene3D" id="1.10.10.10">
    <property type="entry name" value="Winged helix-like DNA-binding domain superfamily/Winged helix DNA-binding domain"/>
    <property type="match status" value="1"/>
</dbReference>
<dbReference type="EMBL" id="CP143788">
    <property type="protein sequence ID" value="WVN89450.1"/>
    <property type="molecule type" value="Genomic_DNA"/>
</dbReference>
<keyword evidence="5" id="KW-1185">Reference proteome</keyword>
<evidence type="ECO:0000313" key="4">
    <source>
        <dbReference type="EMBL" id="WVN89450.1"/>
    </source>
</evidence>
<sequence length="403" mass="46057">MKYSQFIQTFVQPLQHEDINPLLRSLTIHGRSARGIADTVGAIEGKQLKKPGHALPEPWDEMVARHCACVYALYKKKDYTEAFNHQNTMLTLFYRWFVEQSSWVLPVLYMMLNDLRDLAEQADQETFASTGKTPSLEIATRTVSKAFSLCATDRQFKGKESRRQGVFHTAILSLKCYFKINKPNLCKNVIRAVTSDPKTPSVETAPLNDQVAWHFYLGMLAFLNGEDRKADEQLGWSLGHCPTGAVRNQELILTYLIPLKLLRGSFPSPVLLNSHPRLKEVFEPFIEAIKAGDIQEYDRRLEWAQLRLVGMNVWLVVERAREGCLRMLFKKAWIVSDKSSRIPLSTFQLALKLHGVEVEADEMECMVANMIYRGYLKGYISHEKKMVVLAKANPFPKMATIAR</sequence>
<dbReference type="InterPro" id="IPR036388">
    <property type="entry name" value="WH-like_DNA-bd_sf"/>
</dbReference>
<dbReference type="InterPro" id="IPR000717">
    <property type="entry name" value="PCI_dom"/>
</dbReference>
<comment type="similarity">
    <text evidence="1">Belongs to the CSN12 family.</text>
</comment>
<dbReference type="PANTHER" id="PTHR12732:SF0">
    <property type="entry name" value="PCI DOMAIN-CONTAINING PROTEIN 2"/>
    <property type="match status" value="1"/>
</dbReference>
<feature type="domain" description="PCI" evidence="3">
    <location>
        <begin position="211"/>
        <end position="394"/>
    </location>
</feature>
<evidence type="ECO:0000256" key="1">
    <source>
        <dbReference type="ARBA" id="ARBA00025771"/>
    </source>
</evidence>
<dbReference type="PANTHER" id="PTHR12732">
    <property type="entry name" value="UNCHARACTERIZED PROTEASOME COMPONENT REGION PCI-CONTAINING"/>
    <property type="match status" value="1"/>
</dbReference>
<name>A0AAJ8JVY0_9TREE</name>
<evidence type="ECO:0000256" key="2">
    <source>
        <dbReference type="ARBA" id="ARBA00073854"/>
    </source>
</evidence>
<organism evidence="4 5">
    <name type="scientific">Cryptococcus depauperatus CBS 7841</name>
    <dbReference type="NCBI Taxonomy" id="1295531"/>
    <lineage>
        <taxon>Eukaryota</taxon>
        <taxon>Fungi</taxon>
        <taxon>Dikarya</taxon>
        <taxon>Basidiomycota</taxon>
        <taxon>Agaricomycotina</taxon>
        <taxon>Tremellomycetes</taxon>
        <taxon>Tremellales</taxon>
        <taxon>Cryptococcaceae</taxon>
        <taxon>Cryptococcus</taxon>
    </lineage>
</organism>
<dbReference type="SMART" id="SM00753">
    <property type="entry name" value="PAM"/>
    <property type="match status" value="1"/>
</dbReference>
<gene>
    <name evidence="4" type="ORF">L203_104673</name>
</gene>
<dbReference type="GeneID" id="91088883"/>
<reference evidence="4" key="2">
    <citation type="journal article" date="2022" name="Elife">
        <title>Obligate sexual reproduction of a homothallic fungus closely related to the Cryptococcus pathogenic species complex.</title>
        <authorList>
            <person name="Passer A.R."/>
            <person name="Clancey S.A."/>
            <person name="Shea T."/>
            <person name="David-Palma M."/>
            <person name="Averette A.F."/>
            <person name="Boekhout T."/>
            <person name="Porcel B.M."/>
            <person name="Nowrousian M."/>
            <person name="Cuomo C.A."/>
            <person name="Sun S."/>
            <person name="Heitman J."/>
            <person name="Coelho M.A."/>
        </authorList>
    </citation>
    <scope>NUCLEOTIDE SEQUENCE</scope>
    <source>
        <strain evidence="4">CBS 7841</strain>
    </source>
</reference>
<dbReference type="KEGG" id="cdep:91088883"/>
<dbReference type="Pfam" id="PF01399">
    <property type="entry name" value="PCI"/>
    <property type="match status" value="1"/>
</dbReference>
<dbReference type="GO" id="GO:0003723">
    <property type="term" value="F:RNA binding"/>
    <property type="evidence" value="ECO:0007669"/>
    <property type="project" value="InterPro"/>
</dbReference>
<dbReference type="InterPro" id="IPR045114">
    <property type="entry name" value="Csn12-like"/>
</dbReference>